<dbReference type="SUPFAM" id="SSF52096">
    <property type="entry name" value="ClpP/crotonase"/>
    <property type="match status" value="1"/>
</dbReference>
<dbReference type="Gene3D" id="1.10.12.10">
    <property type="entry name" value="Lyase 2-enoyl-coa Hydratase, Chain A, domain 2"/>
    <property type="match status" value="1"/>
</dbReference>
<evidence type="ECO:0000256" key="1">
    <source>
        <dbReference type="ARBA" id="ARBA00005005"/>
    </source>
</evidence>
<comment type="similarity">
    <text evidence="2 6">Belongs to the enoyl-CoA hydratase/isomerase family.</text>
</comment>
<dbReference type="GO" id="GO:0006635">
    <property type="term" value="P:fatty acid beta-oxidation"/>
    <property type="evidence" value="ECO:0007669"/>
    <property type="project" value="UniProtKB-UniPathway"/>
</dbReference>
<keyword evidence="3" id="KW-0276">Fatty acid metabolism</keyword>
<keyword evidence="5" id="KW-0413">Isomerase</keyword>
<dbReference type="PANTHER" id="PTHR43149">
    <property type="entry name" value="ENOYL-COA HYDRATASE"/>
    <property type="match status" value="1"/>
</dbReference>
<dbReference type="AlphaFoldDB" id="A0A1T4NGW9"/>
<evidence type="ECO:0000256" key="2">
    <source>
        <dbReference type="ARBA" id="ARBA00005254"/>
    </source>
</evidence>
<protein>
    <submittedName>
        <fullName evidence="7">Enoyl-CoA hydratase/carnithine racemase</fullName>
    </submittedName>
</protein>
<dbReference type="InterPro" id="IPR001753">
    <property type="entry name" value="Enoyl-CoA_hydra/iso"/>
</dbReference>
<dbReference type="GO" id="GO:0016853">
    <property type="term" value="F:isomerase activity"/>
    <property type="evidence" value="ECO:0007669"/>
    <property type="project" value="UniProtKB-KW"/>
</dbReference>
<evidence type="ECO:0000313" key="7">
    <source>
        <dbReference type="EMBL" id="SJZ78267.1"/>
    </source>
</evidence>
<dbReference type="OrthoDB" id="5730382at2"/>
<accession>A0A1T4NGW9</accession>
<dbReference type="CDD" id="cd06558">
    <property type="entry name" value="crotonase-like"/>
    <property type="match status" value="1"/>
</dbReference>
<proteinExistence type="inferred from homology"/>
<dbReference type="InterPro" id="IPR029045">
    <property type="entry name" value="ClpP/crotonase-like_dom_sf"/>
</dbReference>
<evidence type="ECO:0000256" key="5">
    <source>
        <dbReference type="ARBA" id="ARBA00023235"/>
    </source>
</evidence>
<dbReference type="STRING" id="225324.SAMN02745126_02274"/>
<dbReference type="InterPro" id="IPR018376">
    <property type="entry name" value="Enoyl-CoA_hyd/isom_CS"/>
</dbReference>
<dbReference type="PROSITE" id="PS00166">
    <property type="entry name" value="ENOYL_COA_HYDRATASE"/>
    <property type="match status" value="1"/>
</dbReference>
<dbReference type="Proteomes" id="UP000190092">
    <property type="component" value="Unassembled WGS sequence"/>
</dbReference>
<keyword evidence="8" id="KW-1185">Reference proteome</keyword>
<reference evidence="8" key="1">
    <citation type="submission" date="2017-02" db="EMBL/GenBank/DDBJ databases">
        <authorList>
            <person name="Varghese N."/>
            <person name="Submissions S."/>
        </authorList>
    </citation>
    <scope>NUCLEOTIDE SEQUENCE [LARGE SCALE GENOMIC DNA]</scope>
    <source>
        <strain evidence="8">ATCC 27094</strain>
    </source>
</reference>
<keyword evidence="4" id="KW-0443">Lipid metabolism</keyword>
<dbReference type="Gene3D" id="3.90.226.10">
    <property type="entry name" value="2-enoyl-CoA Hydratase, Chain A, domain 1"/>
    <property type="match status" value="1"/>
</dbReference>
<evidence type="ECO:0000256" key="3">
    <source>
        <dbReference type="ARBA" id="ARBA00022832"/>
    </source>
</evidence>
<evidence type="ECO:0000256" key="4">
    <source>
        <dbReference type="ARBA" id="ARBA00023098"/>
    </source>
</evidence>
<dbReference type="UniPathway" id="UPA00659"/>
<sequence>MKDRVAIDFKDGVADVRLVRADKMNALDPAMFEAILEAGQRLTEMKGLRAVVLSGEGKAFCAGLDMGSFAAMKEQGDKVPGVRDLTTRTHGIANRPQQCAWQWRVLPVPVIAAVHGVAFGGGFQIALGADMRYATADARFSVMEIKWGLVPDLAGTQLMRHLAREDIVRELTYTGRIFNGEEAQRLGFVTRIVADPRAAALEAAGEIAAKSPDAVRAAKRLLNLAVASDAATGLMAESVEQQKLIGSPNQLEAVMSNLQKRAANYRD</sequence>
<evidence type="ECO:0000256" key="6">
    <source>
        <dbReference type="RuleBase" id="RU003707"/>
    </source>
</evidence>
<dbReference type="Pfam" id="PF00378">
    <property type="entry name" value="ECH_1"/>
    <property type="match status" value="1"/>
</dbReference>
<gene>
    <name evidence="7" type="ORF">SAMN02745126_02274</name>
</gene>
<dbReference type="PANTHER" id="PTHR43149:SF1">
    <property type="entry name" value="DELTA(3,5)-DELTA(2,4)-DIENOYL-COA ISOMERASE, MITOCHONDRIAL"/>
    <property type="match status" value="1"/>
</dbReference>
<dbReference type="EMBL" id="FUWJ01000002">
    <property type="protein sequence ID" value="SJZ78267.1"/>
    <property type="molecule type" value="Genomic_DNA"/>
</dbReference>
<dbReference type="RefSeq" id="WP_085933980.1">
    <property type="nucleotide sequence ID" value="NZ_FUWJ01000002.1"/>
</dbReference>
<organism evidence="7 8">
    <name type="scientific">Enhydrobacter aerosaccus</name>
    <dbReference type="NCBI Taxonomy" id="225324"/>
    <lineage>
        <taxon>Bacteria</taxon>
        <taxon>Pseudomonadati</taxon>
        <taxon>Pseudomonadota</taxon>
        <taxon>Alphaproteobacteria</taxon>
        <taxon>Hyphomicrobiales</taxon>
        <taxon>Enhydrobacter</taxon>
    </lineage>
</organism>
<dbReference type="NCBIfam" id="NF005699">
    <property type="entry name" value="PRK07509.1"/>
    <property type="match status" value="1"/>
</dbReference>
<comment type="pathway">
    <text evidence="1">Lipid metabolism; fatty acid beta-oxidation.</text>
</comment>
<evidence type="ECO:0000313" key="8">
    <source>
        <dbReference type="Proteomes" id="UP000190092"/>
    </source>
</evidence>
<dbReference type="InterPro" id="IPR014748">
    <property type="entry name" value="Enoyl-CoA_hydra_C"/>
</dbReference>
<name>A0A1T4NGW9_9HYPH</name>
<dbReference type="InterPro" id="IPR045002">
    <property type="entry name" value="Ech1-like"/>
</dbReference>